<evidence type="ECO:0000313" key="1">
    <source>
        <dbReference type="EMBL" id="OJJ47248.1"/>
    </source>
</evidence>
<dbReference type="VEuPathDB" id="FungiDB:ASPZODRAFT_1929288"/>
<keyword evidence="2" id="KW-1185">Reference proteome</keyword>
<gene>
    <name evidence="1" type="ORF">ASPZODRAFT_1929288</name>
</gene>
<dbReference type="OrthoDB" id="2103397at2759"/>
<dbReference type="RefSeq" id="XP_022581758.1">
    <property type="nucleotide sequence ID" value="XM_022727369.1"/>
</dbReference>
<evidence type="ECO:0000313" key="2">
    <source>
        <dbReference type="Proteomes" id="UP000184188"/>
    </source>
</evidence>
<dbReference type="GeneID" id="34613833"/>
<accession>A0A1L9SJ71</accession>
<dbReference type="Proteomes" id="UP000184188">
    <property type="component" value="Unassembled WGS sequence"/>
</dbReference>
<reference evidence="2" key="1">
    <citation type="journal article" date="2017" name="Genome Biol.">
        <title>Comparative genomics reveals high biological diversity and specific adaptations in the industrially and medically important fungal genus Aspergillus.</title>
        <authorList>
            <person name="de Vries R.P."/>
            <person name="Riley R."/>
            <person name="Wiebenga A."/>
            <person name="Aguilar-Osorio G."/>
            <person name="Amillis S."/>
            <person name="Uchima C.A."/>
            <person name="Anderluh G."/>
            <person name="Asadollahi M."/>
            <person name="Askin M."/>
            <person name="Barry K."/>
            <person name="Battaglia E."/>
            <person name="Bayram O."/>
            <person name="Benocci T."/>
            <person name="Braus-Stromeyer S.A."/>
            <person name="Caldana C."/>
            <person name="Canovas D."/>
            <person name="Cerqueira G.C."/>
            <person name="Chen F."/>
            <person name="Chen W."/>
            <person name="Choi C."/>
            <person name="Clum A."/>
            <person name="Dos Santos R.A."/>
            <person name="Damasio A.R."/>
            <person name="Diallinas G."/>
            <person name="Emri T."/>
            <person name="Fekete E."/>
            <person name="Flipphi M."/>
            <person name="Freyberg S."/>
            <person name="Gallo A."/>
            <person name="Gournas C."/>
            <person name="Habgood R."/>
            <person name="Hainaut M."/>
            <person name="Harispe M.L."/>
            <person name="Henrissat B."/>
            <person name="Hilden K.S."/>
            <person name="Hope R."/>
            <person name="Hossain A."/>
            <person name="Karabika E."/>
            <person name="Karaffa L."/>
            <person name="Karanyi Z."/>
            <person name="Krasevec N."/>
            <person name="Kuo A."/>
            <person name="Kusch H."/>
            <person name="LaButti K."/>
            <person name="Lagendijk E.L."/>
            <person name="Lapidus A."/>
            <person name="Levasseur A."/>
            <person name="Lindquist E."/>
            <person name="Lipzen A."/>
            <person name="Logrieco A.F."/>
            <person name="MacCabe A."/>
            <person name="Maekelae M.R."/>
            <person name="Malavazi I."/>
            <person name="Melin P."/>
            <person name="Meyer V."/>
            <person name="Mielnichuk N."/>
            <person name="Miskei M."/>
            <person name="Molnar A.P."/>
            <person name="Mule G."/>
            <person name="Ngan C.Y."/>
            <person name="Orejas M."/>
            <person name="Orosz E."/>
            <person name="Ouedraogo J.P."/>
            <person name="Overkamp K.M."/>
            <person name="Park H.-S."/>
            <person name="Perrone G."/>
            <person name="Piumi F."/>
            <person name="Punt P.J."/>
            <person name="Ram A.F."/>
            <person name="Ramon A."/>
            <person name="Rauscher S."/>
            <person name="Record E."/>
            <person name="Riano-Pachon D.M."/>
            <person name="Robert V."/>
            <person name="Roehrig J."/>
            <person name="Ruller R."/>
            <person name="Salamov A."/>
            <person name="Salih N.S."/>
            <person name="Samson R.A."/>
            <person name="Sandor E."/>
            <person name="Sanguinetti M."/>
            <person name="Schuetze T."/>
            <person name="Sepcic K."/>
            <person name="Shelest E."/>
            <person name="Sherlock G."/>
            <person name="Sophianopoulou V."/>
            <person name="Squina F.M."/>
            <person name="Sun H."/>
            <person name="Susca A."/>
            <person name="Todd R.B."/>
            <person name="Tsang A."/>
            <person name="Unkles S.E."/>
            <person name="van de Wiele N."/>
            <person name="van Rossen-Uffink D."/>
            <person name="Oliveira J.V."/>
            <person name="Vesth T.C."/>
            <person name="Visser J."/>
            <person name="Yu J.-H."/>
            <person name="Zhou M."/>
            <person name="Andersen M.R."/>
            <person name="Archer D.B."/>
            <person name="Baker S.E."/>
            <person name="Benoit I."/>
            <person name="Brakhage A.A."/>
            <person name="Braus G.H."/>
            <person name="Fischer R."/>
            <person name="Frisvad J.C."/>
            <person name="Goldman G.H."/>
            <person name="Houbraken J."/>
            <person name="Oakley B."/>
            <person name="Pocsi I."/>
            <person name="Scazzocchio C."/>
            <person name="Seiboth B."/>
            <person name="vanKuyk P.A."/>
            <person name="Wortman J."/>
            <person name="Dyer P.S."/>
            <person name="Grigoriev I.V."/>
        </authorList>
    </citation>
    <scope>NUCLEOTIDE SEQUENCE [LARGE SCALE GENOMIC DNA]</scope>
    <source>
        <strain evidence="2">CBS 506.65</strain>
    </source>
</reference>
<organism evidence="1 2">
    <name type="scientific">Penicilliopsis zonata CBS 506.65</name>
    <dbReference type="NCBI Taxonomy" id="1073090"/>
    <lineage>
        <taxon>Eukaryota</taxon>
        <taxon>Fungi</taxon>
        <taxon>Dikarya</taxon>
        <taxon>Ascomycota</taxon>
        <taxon>Pezizomycotina</taxon>
        <taxon>Eurotiomycetes</taxon>
        <taxon>Eurotiomycetidae</taxon>
        <taxon>Eurotiales</taxon>
        <taxon>Aspergillaceae</taxon>
        <taxon>Penicilliopsis</taxon>
    </lineage>
</organism>
<dbReference type="AlphaFoldDB" id="A0A1L9SJ71"/>
<proteinExistence type="predicted"/>
<sequence length="217" mass="24337">MPSDSSYSLTTSSTERQSTEYDWLDATISTSQLSVSDVESIFQLKRVTRRKPWRLSKQDCLNLPAQLYEKLQNIPVVLGQPEPSKASCRLRLDAIIIDCLGSEQEAASTAQGEKMKLVLDQHLSEEVIFQNKLVKLHATADYSVASDESYLDTHLVLVRAATKGSISNCLAYMAMVHKHHKQKKRDAVVYGCCSDSHSFEFLCIDNKARVCLLSVSY</sequence>
<dbReference type="EMBL" id="KV878341">
    <property type="protein sequence ID" value="OJJ47248.1"/>
    <property type="molecule type" value="Genomic_DNA"/>
</dbReference>
<dbReference type="STRING" id="1073090.A0A1L9SJ71"/>
<protein>
    <submittedName>
        <fullName evidence="1">Uncharacterized protein</fullName>
    </submittedName>
</protein>
<name>A0A1L9SJ71_9EURO</name>